<dbReference type="Proteomes" id="UP001589865">
    <property type="component" value="Unassembled WGS sequence"/>
</dbReference>
<feature type="signal peptide" evidence="1">
    <location>
        <begin position="1"/>
        <end position="18"/>
    </location>
</feature>
<comment type="caution">
    <text evidence="3">The sequence shown here is derived from an EMBL/GenBank/DDBJ whole genome shotgun (WGS) entry which is preliminary data.</text>
</comment>
<dbReference type="PANTHER" id="PTHR30535:SF34">
    <property type="entry name" value="MOLYBDATE-BINDING PROTEIN MOLA"/>
    <property type="match status" value="1"/>
</dbReference>
<gene>
    <name evidence="3" type="ORF">ACFFGY_02005</name>
</gene>
<dbReference type="EMBL" id="JBHLUN010000002">
    <property type="protein sequence ID" value="MFC0407004.1"/>
    <property type="molecule type" value="Genomic_DNA"/>
</dbReference>
<feature type="chain" id="PRO_5045887479" evidence="1">
    <location>
        <begin position="19"/>
        <end position="357"/>
    </location>
</feature>
<dbReference type="PROSITE" id="PS50983">
    <property type="entry name" value="FE_B12_PBP"/>
    <property type="match status" value="1"/>
</dbReference>
<dbReference type="PANTHER" id="PTHR30535">
    <property type="entry name" value="VITAMIN B12-BINDING PROTEIN"/>
    <property type="match status" value="1"/>
</dbReference>
<dbReference type="SUPFAM" id="SSF53807">
    <property type="entry name" value="Helical backbone' metal receptor"/>
    <property type="match status" value="1"/>
</dbReference>
<keyword evidence="4" id="KW-1185">Reference proteome</keyword>
<evidence type="ECO:0000259" key="2">
    <source>
        <dbReference type="PROSITE" id="PS50983"/>
    </source>
</evidence>
<dbReference type="RefSeq" id="WP_377042695.1">
    <property type="nucleotide sequence ID" value="NZ_JBHLUN010000002.1"/>
</dbReference>
<feature type="domain" description="Fe/B12 periplasmic-binding" evidence="2">
    <location>
        <begin position="52"/>
        <end position="332"/>
    </location>
</feature>
<evidence type="ECO:0000313" key="4">
    <source>
        <dbReference type="Proteomes" id="UP001589865"/>
    </source>
</evidence>
<dbReference type="InterPro" id="IPR002491">
    <property type="entry name" value="ABC_transptr_periplasmic_BD"/>
</dbReference>
<proteinExistence type="predicted"/>
<dbReference type="Gene3D" id="3.40.50.1980">
    <property type="entry name" value="Nitrogenase molybdenum iron protein domain"/>
    <property type="match status" value="2"/>
</dbReference>
<evidence type="ECO:0000313" key="3">
    <source>
        <dbReference type="EMBL" id="MFC0407004.1"/>
    </source>
</evidence>
<dbReference type="Pfam" id="PF01497">
    <property type="entry name" value="Peripla_BP_2"/>
    <property type="match status" value="1"/>
</dbReference>
<evidence type="ECO:0000256" key="1">
    <source>
        <dbReference type="SAM" id="SignalP"/>
    </source>
</evidence>
<sequence length="357" mass="38646">MISRRLLVRAGLALPAIAAVTGGVGRAAQAAATREIVDQNGRRVPLPEKVTRMVVLQHHSMDVLTQLGATGQVVGVLRDWRQQLGPGFARLAPSFATMPAPGTLTSANVEELLSLSPDVVILTYYAPAQMVQAIEAAGMPVVQMAFFRVPESERGKLNPVLENEKQAYTDGLIDAIRLLGEITGRQERAAELVEAALAGRRLVDERTAALPEAGRTSMYMANPDLTTYGSGKYTGVVMELAGGLNVARGIQGFGKVTMEQVLAWNPEAVIVQDRYAAVADQIRQDPAWTPVRAVAANRVTVTPEYVKPWGNPVPESLALGEAWMAKALHPELFADIDLRARADSFYRRFYGMPYEGA</sequence>
<reference evidence="3 4" key="1">
    <citation type="submission" date="2024-09" db="EMBL/GenBank/DDBJ databases">
        <authorList>
            <person name="Sun Q."/>
            <person name="Mori K."/>
        </authorList>
    </citation>
    <scope>NUCLEOTIDE SEQUENCE [LARGE SCALE GENOMIC DNA]</scope>
    <source>
        <strain evidence="3 4">TBRC 5777</strain>
    </source>
</reference>
<dbReference type="PROSITE" id="PS51318">
    <property type="entry name" value="TAT"/>
    <property type="match status" value="1"/>
</dbReference>
<organism evidence="3 4">
    <name type="scientific">Roseomonas elaeocarpi</name>
    <dbReference type="NCBI Taxonomy" id="907779"/>
    <lineage>
        <taxon>Bacteria</taxon>
        <taxon>Pseudomonadati</taxon>
        <taxon>Pseudomonadota</taxon>
        <taxon>Alphaproteobacteria</taxon>
        <taxon>Acetobacterales</taxon>
        <taxon>Roseomonadaceae</taxon>
        <taxon>Roseomonas</taxon>
    </lineage>
</organism>
<dbReference type="InterPro" id="IPR050902">
    <property type="entry name" value="ABC_Transporter_SBP"/>
</dbReference>
<keyword evidence="1" id="KW-0732">Signal</keyword>
<dbReference type="InterPro" id="IPR006311">
    <property type="entry name" value="TAT_signal"/>
</dbReference>
<accession>A0ABV6JMR1</accession>
<name>A0ABV6JMR1_9PROT</name>
<protein>
    <submittedName>
        <fullName evidence="3">ABC transporter substrate-binding protein</fullName>
    </submittedName>
</protein>